<dbReference type="HAMAP" id="MF_00184">
    <property type="entry name" value="Thr_tRNA_synth"/>
    <property type="match status" value="1"/>
</dbReference>
<dbReference type="InterPro" id="IPR004154">
    <property type="entry name" value="Anticodon-bd"/>
</dbReference>
<dbReference type="GO" id="GO:0005524">
    <property type="term" value="F:ATP binding"/>
    <property type="evidence" value="ECO:0007669"/>
    <property type="project" value="UniProtKB-UniRule"/>
</dbReference>
<dbReference type="OrthoDB" id="5287277at2"/>
<keyword evidence="8 13" id="KW-0067">ATP-binding</keyword>
<evidence type="ECO:0000259" key="15">
    <source>
        <dbReference type="PROSITE" id="PS50862"/>
    </source>
</evidence>
<keyword evidence="2 13" id="KW-0963">Cytoplasm</keyword>
<dbReference type="KEGG" id="bmx:BMS_1866"/>
<keyword evidence="3 13" id="KW-0820">tRNA-binding</keyword>
<name>E1X226_HALMS</name>
<evidence type="ECO:0000256" key="9">
    <source>
        <dbReference type="ARBA" id="ARBA00022884"/>
    </source>
</evidence>
<sequence length="584" mass="68180">MAKFDLDTIRHSTAHLMAQAISRVFPDTHIQFGIGPVIEHGFYYDVDMDHRLVDEDLEKIEAEMQNLIKENLSIERKVMSRTEALDFFKDKNDELKQDLINSFEDDAEISCYQQGEFIDLCRGPHVESTGQLPKFFKLLNIAGAYWRGDENNKMLQRVYAACFNDKKQLKAHLNFLEEAKKRDHRKLGKDLELFHFNSVAPASPFFMPKGAFVYNRLIEFMREIYRKYDYQEVITPQILDSDLWHTSGHYEHYKENMYFSRIDEREYAVKPMNCPCHMLMFKHYKYSYRDLPMRYADFGRLHRYEKAGAVTGLTRVRTFCQDDAHIFIDMDGIQDEITKLMEMFFICYEHFGFTGIKVNLSTRPEKKSGDDATWDKAENALEEALKKSGHEYFIKEGDGAFYGPKIDVEIADALGRYYQLGTIQLDFQLPERFGLSYTNAQGNDERPVVIHRALLGSLERFFGVYLEHVAGVFPFWLAPEQAVIVPVNNEFHLDFANKLQSELFAMGLRVKVDDRNESMGYKTRQIQKSKAPFMIVIGDREMENNSVSLRKHGEKKTESLTIEELKKLFSELDAEFIPAKLRQS</sequence>
<dbReference type="InterPro" id="IPR002314">
    <property type="entry name" value="aa-tRNA-synt_IIb"/>
</dbReference>
<dbReference type="SUPFAM" id="SSF55186">
    <property type="entry name" value="ThrRS/AlaRS common domain"/>
    <property type="match status" value="1"/>
</dbReference>
<dbReference type="Proteomes" id="UP000008963">
    <property type="component" value="Chromosome"/>
</dbReference>
<evidence type="ECO:0000256" key="13">
    <source>
        <dbReference type="HAMAP-Rule" id="MF_00184"/>
    </source>
</evidence>
<keyword evidence="14" id="KW-0175">Coiled coil</keyword>
<dbReference type="Pfam" id="PF00587">
    <property type="entry name" value="tRNA-synt_2b"/>
    <property type="match status" value="1"/>
</dbReference>
<dbReference type="GO" id="GO:0005737">
    <property type="term" value="C:cytoplasm"/>
    <property type="evidence" value="ECO:0007669"/>
    <property type="project" value="UniProtKB-SubCell"/>
</dbReference>
<dbReference type="InterPro" id="IPR036621">
    <property type="entry name" value="Anticodon-bd_dom_sf"/>
</dbReference>
<feature type="region of interest" description="Catalytic" evidence="13">
    <location>
        <begin position="183"/>
        <end position="474"/>
    </location>
</feature>
<dbReference type="GO" id="GO:0006435">
    <property type="term" value="P:threonyl-tRNA aminoacylation"/>
    <property type="evidence" value="ECO:0007669"/>
    <property type="project" value="UniProtKB-UniRule"/>
</dbReference>
<dbReference type="Pfam" id="PF03129">
    <property type="entry name" value="HGTP_anticodon"/>
    <property type="match status" value="1"/>
</dbReference>
<dbReference type="NCBIfam" id="TIGR00418">
    <property type="entry name" value="thrS"/>
    <property type="match status" value="1"/>
</dbReference>
<evidence type="ECO:0000256" key="6">
    <source>
        <dbReference type="ARBA" id="ARBA00022741"/>
    </source>
</evidence>
<comment type="similarity">
    <text evidence="1 13">Belongs to the class-II aminoacyl-tRNA synthetase family.</text>
</comment>
<comment type="subunit">
    <text evidence="13">Homodimer.</text>
</comment>
<dbReference type="FunFam" id="3.30.980.10:FF:000005">
    <property type="entry name" value="Threonyl-tRNA synthetase, mitochondrial"/>
    <property type="match status" value="1"/>
</dbReference>
<feature type="binding site" evidence="13">
    <location>
        <position position="274"/>
    </location>
    <ligand>
        <name>Zn(2+)</name>
        <dbReference type="ChEBI" id="CHEBI:29105"/>
        <note>catalytic</note>
    </ligand>
</feature>
<dbReference type="GO" id="GO:0046872">
    <property type="term" value="F:metal ion binding"/>
    <property type="evidence" value="ECO:0007669"/>
    <property type="project" value="UniProtKB-KW"/>
</dbReference>
<evidence type="ECO:0000256" key="12">
    <source>
        <dbReference type="ARBA" id="ARBA00049515"/>
    </source>
</evidence>
<reference evidence="17" key="1">
    <citation type="journal article" date="2013" name="ISME J.">
        <title>A small predatory core genome in the divergent marine Bacteriovorax marinus SJ and the terrestrial Bdellovibrio bacteriovorus.</title>
        <authorList>
            <person name="Crossman L.C."/>
            <person name="Chen H."/>
            <person name="Cerdeno-Tarraga A.M."/>
            <person name="Brooks K."/>
            <person name="Quail M.A."/>
            <person name="Pineiro S.A."/>
            <person name="Hobley L."/>
            <person name="Sockett R.E."/>
            <person name="Bentley S.D."/>
            <person name="Parkhill J."/>
            <person name="Williams H.N."/>
            <person name="Stine O.C."/>
        </authorList>
    </citation>
    <scope>NUCLEOTIDE SEQUENCE [LARGE SCALE GENOMIC DNA]</scope>
    <source>
        <strain evidence="17">ATCC BAA-682 / DSM 15412 / SJ</strain>
    </source>
</reference>
<evidence type="ECO:0000313" key="16">
    <source>
        <dbReference type="EMBL" id="CBW26686.1"/>
    </source>
</evidence>
<evidence type="ECO:0000256" key="11">
    <source>
        <dbReference type="ARBA" id="ARBA00023146"/>
    </source>
</evidence>
<gene>
    <name evidence="13 16" type="primary">thrS</name>
    <name evidence="16" type="ordered locus">BMS_1866</name>
</gene>
<feature type="coiled-coil region" evidence="14">
    <location>
        <begin position="50"/>
        <end position="77"/>
    </location>
</feature>
<dbReference type="EC" id="6.1.1.3" evidence="13"/>
<evidence type="ECO:0000256" key="7">
    <source>
        <dbReference type="ARBA" id="ARBA00022833"/>
    </source>
</evidence>
<keyword evidence="5 13" id="KW-0479">Metal-binding</keyword>
<comment type="catalytic activity">
    <reaction evidence="12 13">
        <text>tRNA(Thr) + L-threonine + ATP = L-threonyl-tRNA(Thr) + AMP + diphosphate + H(+)</text>
        <dbReference type="Rhea" id="RHEA:24624"/>
        <dbReference type="Rhea" id="RHEA-COMP:9670"/>
        <dbReference type="Rhea" id="RHEA-COMP:9704"/>
        <dbReference type="ChEBI" id="CHEBI:15378"/>
        <dbReference type="ChEBI" id="CHEBI:30616"/>
        <dbReference type="ChEBI" id="CHEBI:33019"/>
        <dbReference type="ChEBI" id="CHEBI:57926"/>
        <dbReference type="ChEBI" id="CHEBI:78442"/>
        <dbReference type="ChEBI" id="CHEBI:78534"/>
        <dbReference type="ChEBI" id="CHEBI:456215"/>
        <dbReference type="EC" id="6.1.1.3"/>
    </reaction>
</comment>
<dbReference type="Pfam" id="PF07973">
    <property type="entry name" value="tRNA_SAD"/>
    <property type="match status" value="1"/>
</dbReference>
<dbReference type="AlphaFoldDB" id="E1X226"/>
<evidence type="ECO:0000256" key="10">
    <source>
        <dbReference type="ARBA" id="ARBA00022917"/>
    </source>
</evidence>
<dbReference type="SUPFAM" id="SSF55681">
    <property type="entry name" value="Class II aaRS and biotin synthetases"/>
    <property type="match status" value="1"/>
</dbReference>
<dbReference type="FunFam" id="3.30.54.20:FF:000002">
    <property type="entry name" value="Threonine--tRNA ligase"/>
    <property type="match status" value="1"/>
</dbReference>
<dbReference type="STRING" id="862908.BMS_1866"/>
<dbReference type="RefSeq" id="WP_014244467.1">
    <property type="nucleotide sequence ID" value="NC_016620.1"/>
</dbReference>
<dbReference type="Gene3D" id="3.30.980.10">
    <property type="entry name" value="Threonyl-trna Synthetase, Chain A, domain 2"/>
    <property type="match status" value="1"/>
</dbReference>
<dbReference type="InterPro" id="IPR033728">
    <property type="entry name" value="ThrRS_core"/>
</dbReference>
<keyword evidence="17" id="KW-1185">Reference proteome</keyword>
<feature type="domain" description="Aminoacyl-transfer RNA synthetases class-II family profile" evidence="15">
    <location>
        <begin position="213"/>
        <end position="474"/>
    </location>
</feature>
<evidence type="ECO:0000256" key="14">
    <source>
        <dbReference type="SAM" id="Coils"/>
    </source>
</evidence>
<dbReference type="InterPro" id="IPR018163">
    <property type="entry name" value="Thr/Ala-tRNA-synth_IIc_edit"/>
</dbReference>
<accession>E1X226</accession>
<evidence type="ECO:0000256" key="4">
    <source>
        <dbReference type="ARBA" id="ARBA00022598"/>
    </source>
</evidence>
<dbReference type="InterPro" id="IPR045864">
    <property type="entry name" value="aa-tRNA-synth_II/BPL/LPL"/>
</dbReference>
<evidence type="ECO:0000256" key="8">
    <source>
        <dbReference type="ARBA" id="ARBA00022840"/>
    </source>
</evidence>
<dbReference type="PANTHER" id="PTHR11451">
    <property type="entry name" value="THREONINE-TRNA LIGASE"/>
    <property type="match status" value="1"/>
</dbReference>
<dbReference type="PANTHER" id="PTHR11451:SF44">
    <property type="entry name" value="THREONINE--TRNA LIGASE, CHLOROPLASTIC_MITOCHONDRIAL 2"/>
    <property type="match status" value="1"/>
</dbReference>
<dbReference type="SUPFAM" id="SSF52954">
    <property type="entry name" value="Class II aaRS ABD-related"/>
    <property type="match status" value="1"/>
</dbReference>
<dbReference type="EMBL" id="FQ312005">
    <property type="protein sequence ID" value="CBW26686.1"/>
    <property type="molecule type" value="Genomic_DNA"/>
</dbReference>
<dbReference type="InterPro" id="IPR002320">
    <property type="entry name" value="Thr-tRNA-ligase_IIa"/>
</dbReference>
<dbReference type="Gene3D" id="3.40.50.800">
    <property type="entry name" value="Anticodon-binding domain"/>
    <property type="match status" value="1"/>
</dbReference>
<proteinExistence type="inferred from homology"/>
<dbReference type="PRINTS" id="PR01047">
    <property type="entry name" value="TRNASYNTHTHR"/>
</dbReference>
<feature type="binding site" evidence="13">
    <location>
        <position position="451"/>
    </location>
    <ligand>
        <name>Zn(2+)</name>
        <dbReference type="ChEBI" id="CHEBI:29105"/>
        <note>catalytic</note>
    </ligand>
</feature>
<keyword evidence="6 13" id="KW-0547">Nucleotide-binding</keyword>
<dbReference type="InterPro" id="IPR006195">
    <property type="entry name" value="aa-tRNA-synth_II"/>
</dbReference>
<evidence type="ECO:0000256" key="1">
    <source>
        <dbReference type="ARBA" id="ARBA00008226"/>
    </source>
</evidence>
<keyword evidence="11 13" id="KW-0030">Aminoacyl-tRNA synthetase</keyword>
<dbReference type="InterPro" id="IPR012947">
    <property type="entry name" value="tRNA_SAD"/>
</dbReference>
<comment type="subcellular location">
    <subcellularLocation>
        <location evidence="13">Cytoplasm</location>
    </subcellularLocation>
</comment>
<dbReference type="PROSITE" id="PS50862">
    <property type="entry name" value="AA_TRNA_LIGASE_II"/>
    <property type="match status" value="1"/>
</dbReference>
<dbReference type="GO" id="GO:0004829">
    <property type="term" value="F:threonine-tRNA ligase activity"/>
    <property type="evidence" value="ECO:0007669"/>
    <property type="project" value="UniProtKB-UniRule"/>
</dbReference>
<evidence type="ECO:0000256" key="5">
    <source>
        <dbReference type="ARBA" id="ARBA00022723"/>
    </source>
</evidence>
<organism evidence="16 17">
    <name type="scientific">Halobacteriovorax marinus (strain ATCC BAA-682 / DSM 15412 / SJ)</name>
    <name type="common">Bacteriovorax marinus</name>
    <dbReference type="NCBI Taxonomy" id="862908"/>
    <lineage>
        <taxon>Bacteria</taxon>
        <taxon>Pseudomonadati</taxon>
        <taxon>Bdellovibrionota</taxon>
        <taxon>Bacteriovoracia</taxon>
        <taxon>Bacteriovoracales</taxon>
        <taxon>Halobacteriovoraceae</taxon>
        <taxon>Halobacteriovorax</taxon>
    </lineage>
</organism>
<keyword evidence="4 13" id="KW-0436">Ligase</keyword>
<evidence type="ECO:0000256" key="3">
    <source>
        <dbReference type="ARBA" id="ARBA00022555"/>
    </source>
</evidence>
<dbReference type="Gene3D" id="3.30.930.10">
    <property type="entry name" value="Bira Bifunctional Protein, Domain 2"/>
    <property type="match status" value="1"/>
</dbReference>
<feature type="binding site" evidence="13">
    <location>
        <position position="325"/>
    </location>
    <ligand>
        <name>Zn(2+)</name>
        <dbReference type="ChEBI" id="CHEBI:29105"/>
        <note>catalytic</note>
    </ligand>
</feature>
<evidence type="ECO:0000256" key="2">
    <source>
        <dbReference type="ARBA" id="ARBA00022490"/>
    </source>
</evidence>
<keyword evidence="9 13" id="KW-0694">RNA-binding</keyword>
<dbReference type="FunFam" id="3.40.50.800:FF:000001">
    <property type="entry name" value="Threonine--tRNA ligase"/>
    <property type="match status" value="1"/>
</dbReference>
<dbReference type="FunFam" id="3.30.930.10:FF:000002">
    <property type="entry name" value="Threonine--tRNA ligase"/>
    <property type="match status" value="1"/>
</dbReference>
<dbReference type="PATRIC" id="fig|862908.3.peg.1771"/>
<keyword evidence="7 13" id="KW-0862">Zinc</keyword>
<evidence type="ECO:0000313" key="17">
    <source>
        <dbReference type="Proteomes" id="UP000008963"/>
    </source>
</evidence>
<dbReference type="InterPro" id="IPR047246">
    <property type="entry name" value="ThrRS_anticodon"/>
</dbReference>
<dbReference type="CDD" id="cd00771">
    <property type="entry name" value="ThrRS_core"/>
    <property type="match status" value="1"/>
</dbReference>
<protein>
    <recommendedName>
        <fullName evidence="13">Threonine--tRNA ligase</fullName>
        <ecNumber evidence="13">6.1.1.3</ecNumber>
    </recommendedName>
    <alternativeName>
        <fullName evidence="13">Threonyl-tRNA synthetase</fullName>
        <shortName evidence="13">ThrRS</shortName>
    </alternativeName>
</protein>
<dbReference type="CDD" id="cd00860">
    <property type="entry name" value="ThrRS_anticodon"/>
    <property type="match status" value="1"/>
</dbReference>
<dbReference type="SMART" id="SM00863">
    <property type="entry name" value="tRNA_SAD"/>
    <property type="match status" value="1"/>
</dbReference>
<dbReference type="HOGENOM" id="CLU_008554_0_1_7"/>
<dbReference type="GO" id="GO:0000049">
    <property type="term" value="F:tRNA binding"/>
    <property type="evidence" value="ECO:0007669"/>
    <property type="project" value="UniProtKB-KW"/>
</dbReference>
<keyword evidence="10 13" id="KW-0648">Protein biosynthesis</keyword>
<dbReference type="Gene3D" id="3.30.54.20">
    <property type="match status" value="1"/>
</dbReference>
<comment type="cofactor">
    <cofactor evidence="13">
        <name>Zn(2+)</name>
        <dbReference type="ChEBI" id="CHEBI:29105"/>
    </cofactor>
    <text evidence="13">Binds 1 zinc ion per subunit.</text>
</comment>
<dbReference type="eggNOG" id="COG0441">
    <property type="taxonomic scope" value="Bacteria"/>
</dbReference>